<feature type="compositionally biased region" description="Pro residues" evidence="1">
    <location>
        <begin position="121"/>
        <end position="143"/>
    </location>
</feature>
<evidence type="ECO:0000313" key="4">
    <source>
        <dbReference type="Proteomes" id="UP000789396"/>
    </source>
</evidence>
<feature type="non-terminal residue" evidence="3">
    <location>
        <position position="154"/>
    </location>
</feature>
<evidence type="ECO:0000256" key="1">
    <source>
        <dbReference type="SAM" id="MobiDB-lite"/>
    </source>
</evidence>
<evidence type="ECO:0000313" key="3">
    <source>
        <dbReference type="EMBL" id="CAG8761224.1"/>
    </source>
</evidence>
<reference evidence="3" key="1">
    <citation type="submission" date="2021-06" db="EMBL/GenBank/DDBJ databases">
        <authorList>
            <person name="Kallberg Y."/>
            <person name="Tangrot J."/>
            <person name="Rosling A."/>
        </authorList>
    </citation>
    <scope>NUCLEOTIDE SEQUENCE</scope>
    <source>
        <strain evidence="3">IN212</strain>
    </source>
</reference>
<evidence type="ECO:0000256" key="2">
    <source>
        <dbReference type="SAM" id="Phobius"/>
    </source>
</evidence>
<keyword evidence="2" id="KW-0472">Membrane</keyword>
<keyword evidence="2" id="KW-1133">Transmembrane helix</keyword>
<organism evidence="3 4">
    <name type="scientific">Racocetra fulgida</name>
    <dbReference type="NCBI Taxonomy" id="60492"/>
    <lineage>
        <taxon>Eukaryota</taxon>
        <taxon>Fungi</taxon>
        <taxon>Fungi incertae sedis</taxon>
        <taxon>Mucoromycota</taxon>
        <taxon>Glomeromycotina</taxon>
        <taxon>Glomeromycetes</taxon>
        <taxon>Diversisporales</taxon>
        <taxon>Gigasporaceae</taxon>
        <taxon>Racocetra</taxon>
    </lineage>
</organism>
<sequence>MEDEKLPESNDAKFKNKFSTYFHTYIILPFKKNPLKSTSITLVALSSLFIFILLVGSNKTIYLAKFSFGDPIKLLTGKNEMKFTLYCYCVDDYCTTPSLTNNFDKVPSPSEINLPSVPSIPSTPSPPSTPFSPPSTPSTPSTPSPNEIASGLSN</sequence>
<dbReference type="AlphaFoldDB" id="A0A9N9J2A0"/>
<accession>A0A9N9J2A0</accession>
<feature type="transmembrane region" description="Helical" evidence="2">
    <location>
        <begin position="38"/>
        <end position="56"/>
    </location>
</feature>
<dbReference type="OrthoDB" id="2438676at2759"/>
<dbReference type="EMBL" id="CAJVPZ010041223">
    <property type="protein sequence ID" value="CAG8761224.1"/>
    <property type="molecule type" value="Genomic_DNA"/>
</dbReference>
<keyword evidence="2" id="KW-0812">Transmembrane</keyword>
<protein>
    <submittedName>
        <fullName evidence="3">19175_t:CDS:1</fullName>
    </submittedName>
</protein>
<gene>
    <name evidence="3" type="ORF">RFULGI_LOCUS14326</name>
</gene>
<name>A0A9N9J2A0_9GLOM</name>
<comment type="caution">
    <text evidence="3">The sequence shown here is derived from an EMBL/GenBank/DDBJ whole genome shotgun (WGS) entry which is preliminary data.</text>
</comment>
<keyword evidence="4" id="KW-1185">Reference proteome</keyword>
<feature type="region of interest" description="Disordered" evidence="1">
    <location>
        <begin position="110"/>
        <end position="154"/>
    </location>
</feature>
<proteinExistence type="predicted"/>
<dbReference type="Proteomes" id="UP000789396">
    <property type="component" value="Unassembled WGS sequence"/>
</dbReference>